<accession>A0A226E0P3</accession>
<feature type="region of interest" description="Disordered" evidence="5">
    <location>
        <begin position="342"/>
        <end position="366"/>
    </location>
</feature>
<sequence>MSCTLMYQPYAMSYSSSSSCDRTTSAAERQKVFKFPPQIHPESPPDSSASSAGGSPSSSSTYAPANFTLPLIPPGGSGPSTGPFNYHHSHHHHLNHHPHLSLGHQNQNQQLQHHQHHQLPLSPHETSPTSQRSSSSSHSRRSLTPCATVTSADQQQDQQQQQQQHHEESTSSRSSDLDLPHTITSASLASSSTSQHTRHQNTQQGHAQGATTSSATPSSSSSSRAQYLSANCIVYENYVGDSAREVDEHFSKALSVAYGSNGGSGLAEKSGSGGKNLPMSTRNFPPSFWDSAYQPPPVPSTSSRPPLSSYGHTDFYGSAAASMDYTNGLPVPGLHHHPQSDPWHYPLAPHHHHHHHHQSYHHHHRDLAAAAAYPAMPSSSRFNPAQYSSFLFPSAASAASASRAFPGIGASSVGGVKGDSGHWGAGGRYHPHPHHESSWSDFHLADYSAAAAHYSNITAAGGNF</sequence>
<keyword evidence="2" id="KW-0805">Transcription regulation</keyword>
<keyword evidence="3" id="KW-0804">Transcription</keyword>
<feature type="compositionally biased region" description="Low complexity" evidence="5">
    <location>
        <begin position="153"/>
        <end position="163"/>
    </location>
</feature>
<keyword evidence="7" id="KW-1185">Reference proteome</keyword>
<comment type="subcellular location">
    <subcellularLocation>
        <location evidence="1">Nucleus</location>
    </subcellularLocation>
</comment>
<dbReference type="InterPro" id="IPR011520">
    <property type="entry name" value="Vg_fam"/>
</dbReference>
<dbReference type="EMBL" id="LNIX01000009">
    <property type="protein sequence ID" value="OXA50511.1"/>
    <property type="molecule type" value="Genomic_DNA"/>
</dbReference>
<dbReference type="Proteomes" id="UP000198287">
    <property type="component" value="Unassembled WGS sequence"/>
</dbReference>
<protein>
    <submittedName>
        <fullName evidence="6">Protein vestigial</fullName>
    </submittedName>
</protein>
<keyword evidence="4" id="KW-0539">Nucleus</keyword>
<dbReference type="PANTHER" id="PTHR15950:SF15">
    <property type="entry name" value="PROTEIN VESTIGIAL"/>
    <property type="match status" value="1"/>
</dbReference>
<feature type="compositionally biased region" description="Basic and acidic residues" evidence="5">
    <location>
        <begin position="164"/>
        <end position="179"/>
    </location>
</feature>
<feature type="compositionally biased region" description="Basic residues" evidence="5">
    <location>
        <begin position="87"/>
        <end position="99"/>
    </location>
</feature>
<feature type="compositionally biased region" description="Low complexity" evidence="5">
    <location>
        <begin position="45"/>
        <end position="70"/>
    </location>
</feature>
<evidence type="ECO:0000256" key="1">
    <source>
        <dbReference type="ARBA" id="ARBA00004123"/>
    </source>
</evidence>
<organism evidence="6 7">
    <name type="scientific">Folsomia candida</name>
    <name type="common">Springtail</name>
    <dbReference type="NCBI Taxonomy" id="158441"/>
    <lineage>
        <taxon>Eukaryota</taxon>
        <taxon>Metazoa</taxon>
        <taxon>Ecdysozoa</taxon>
        <taxon>Arthropoda</taxon>
        <taxon>Hexapoda</taxon>
        <taxon>Collembola</taxon>
        <taxon>Entomobryomorpha</taxon>
        <taxon>Isotomoidea</taxon>
        <taxon>Isotomidae</taxon>
        <taxon>Proisotominae</taxon>
        <taxon>Folsomia</taxon>
    </lineage>
</organism>
<dbReference type="PANTHER" id="PTHR15950">
    <property type="entry name" value="TRANSCRIPTION COFACTOR VESTIGIAL-LIKE PROTEIN"/>
    <property type="match status" value="1"/>
</dbReference>
<feature type="compositionally biased region" description="Basic residues" evidence="5">
    <location>
        <begin position="349"/>
        <end position="365"/>
    </location>
</feature>
<dbReference type="OrthoDB" id="10069705at2759"/>
<dbReference type="GO" id="GO:0006355">
    <property type="term" value="P:regulation of DNA-templated transcription"/>
    <property type="evidence" value="ECO:0007669"/>
    <property type="project" value="InterPro"/>
</dbReference>
<evidence type="ECO:0000313" key="7">
    <source>
        <dbReference type="Proteomes" id="UP000198287"/>
    </source>
</evidence>
<dbReference type="GO" id="GO:0005634">
    <property type="term" value="C:nucleus"/>
    <property type="evidence" value="ECO:0007669"/>
    <property type="project" value="UniProtKB-SubCell"/>
</dbReference>
<feature type="compositionally biased region" description="Low complexity" evidence="5">
    <location>
        <begin position="300"/>
        <end position="309"/>
    </location>
</feature>
<name>A0A226E0P3_FOLCA</name>
<comment type="caution">
    <text evidence="6">The sequence shown here is derived from an EMBL/GenBank/DDBJ whole genome shotgun (WGS) entry which is preliminary data.</text>
</comment>
<proteinExistence type="predicted"/>
<feature type="region of interest" description="Disordered" evidence="5">
    <location>
        <begin position="13"/>
        <end position="222"/>
    </location>
</feature>
<evidence type="ECO:0000313" key="6">
    <source>
        <dbReference type="EMBL" id="OXA50511.1"/>
    </source>
</evidence>
<feature type="compositionally biased region" description="Low complexity" evidence="5">
    <location>
        <begin position="184"/>
        <end position="194"/>
    </location>
</feature>
<dbReference type="AlphaFoldDB" id="A0A226E0P3"/>
<evidence type="ECO:0000256" key="4">
    <source>
        <dbReference type="ARBA" id="ARBA00023242"/>
    </source>
</evidence>
<reference evidence="6 7" key="1">
    <citation type="submission" date="2015-12" db="EMBL/GenBank/DDBJ databases">
        <title>The genome of Folsomia candida.</title>
        <authorList>
            <person name="Faddeeva A."/>
            <person name="Derks M.F."/>
            <person name="Anvar Y."/>
            <person name="Smit S."/>
            <person name="Van Straalen N."/>
            <person name="Roelofs D."/>
        </authorList>
    </citation>
    <scope>NUCLEOTIDE SEQUENCE [LARGE SCALE GENOMIC DNA]</scope>
    <source>
        <strain evidence="6 7">VU population</strain>
        <tissue evidence="6">Whole body</tissue>
    </source>
</reference>
<dbReference type="OMA" id="HESSWSD"/>
<evidence type="ECO:0000256" key="3">
    <source>
        <dbReference type="ARBA" id="ARBA00023163"/>
    </source>
</evidence>
<feature type="compositionally biased region" description="Low complexity" evidence="5">
    <location>
        <begin position="100"/>
        <end position="137"/>
    </location>
</feature>
<dbReference type="Pfam" id="PF07545">
    <property type="entry name" value="Vg_Tdu"/>
    <property type="match status" value="1"/>
</dbReference>
<feature type="compositionally biased region" description="Low complexity" evidence="5">
    <location>
        <begin position="210"/>
        <end position="222"/>
    </location>
</feature>
<evidence type="ECO:0000256" key="5">
    <source>
        <dbReference type="SAM" id="MobiDB-lite"/>
    </source>
</evidence>
<evidence type="ECO:0000256" key="2">
    <source>
        <dbReference type="ARBA" id="ARBA00023015"/>
    </source>
</evidence>
<feature type="region of interest" description="Disordered" evidence="5">
    <location>
        <begin position="288"/>
        <end position="309"/>
    </location>
</feature>
<gene>
    <name evidence="6" type="ORF">Fcan01_15175</name>
</gene>